<dbReference type="SUPFAM" id="SSF47384">
    <property type="entry name" value="Homodimeric domain of signal transducing histidine kinase"/>
    <property type="match status" value="1"/>
</dbReference>
<protein>
    <recommendedName>
        <fullName evidence="2">histidine kinase</fullName>
        <ecNumber evidence="2">2.7.13.3</ecNumber>
    </recommendedName>
</protein>
<proteinExistence type="predicted"/>
<dbReference type="EMBL" id="LZMZ01000052">
    <property type="protein sequence ID" value="OBX73684.1"/>
    <property type="molecule type" value="Genomic_DNA"/>
</dbReference>
<dbReference type="PANTHER" id="PTHR43711">
    <property type="entry name" value="TWO-COMPONENT HISTIDINE KINASE"/>
    <property type="match status" value="1"/>
</dbReference>
<dbReference type="OrthoDB" id="9768069at2"/>
<keyword evidence="5" id="KW-0902">Two-component regulatory system</keyword>
<dbReference type="InterPro" id="IPR036097">
    <property type="entry name" value="HisK_dim/P_sf"/>
</dbReference>
<dbReference type="PANTHER" id="PTHR43711:SF1">
    <property type="entry name" value="HISTIDINE KINASE 1"/>
    <property type="match status" value="1"/>
</dbReference>
<evidence type="ECO:0000259" key="7">
    <source>
        <dbReference type="PROSITE" id="PS50109"/>
    </source>
</evidence>
<keyword evidence="4" id="KW-0418">Kinase</keyword>
<dbReference type="Gene3D" id="1.10.287.130">
    <property type="match status" value="1"/>
</dbReference>
<evidence type="ECO:0000313" key="8">
    <source>
        <dbReference type="EMBL" id="OBX73684.1"/>
    </source>
</evidence>
<sequence>MKRRLLTHKDLVRWFLILPTQLVFVLCMLTFLVSDLYLTLHCEVRHIERINQLLARDVASSHAPLHQRQIENLLQLFPEIENAAFFATPANVAIPKSNNRAHPLAILFNDYMSFNQPVVLSSSHDQTQAQQVYGYVNTTLNLTRIRQQWLHNIWLPCLVMLVLDGLLMWYILRLAKRMTEHLPAIEKISKQVLADKPVDLSRYASLQEDSSALLIERTLLHSLHRQARLQAELQQLKTDTQTLKQQQLAQMQQFSSFQNLLTHEFKNAIGHVNTGLELLQSHYLTEEQQDAVNVIGMSMQTVNSKLDQIIQLIRIERGQTGVDLAYFNPNQLLEEVIANYQPFAEQKGLTLTLKTYHADYRLEGDAGKITTIVSSFVDNAIKFTEQGKVLVSSQLQHFEHRIRWTLQIQDTGVGITQKHIDQLFDPFFEADPTPIVLHHPYSSALFLVKKLADLIGASIEVSSKLGQGTTVIVSMVLLDWQNRDERKLLQGFQLALWLSDHPCNSAANYLIGLGAQVAVYEQPHNLLDQLLQQPFDALLICPSIDFEQANALLSQLRRQQTNRRILVIYYYHKLTARQIELLQINGIDHLQAISTDVSNAELRQLAQHLASYLL</sequence>
<feature type="transmembrane region" description="Helical" evidence="6">
    <location>
        <begin position="12"/>
        <end position="33"/>
    </location>
</feature>
<dbReference type="RefSeq" id="WP_067238722.1">
    <property type="nucleotide sequence ID" value="NZ_LZMZ01000052.1"/>
</dbReference>
<evidence type="ECO:0000256" key="5">
    <source>
        <dbReference type="ARBA" id="ARBA00023012"/>
    </source>
</evidence>
<dbReference type="Gene3D" id="3.30.565.10">
    <property type="entry name" value="Histidine kinase-like ATPase, C-terminal domain"/>
    <property type="match status" value="1"/>
</dbReference>
<organism evidence="8 9">
    <name type="scientific">Faucicola atlantae</name>
    <dbReference type="NCBI Taxonomy" id="34059"/>
    <lineage>
        <taxon>Bacteria</taxon>
        <taxon>Pseudomonadati</taxon>
        <taxon>Pseudomonadota</taxon>
        <taxon>Gammaproteobacteria</taxon>
        <taxon>Moraxellales</taxon>
        <taxon>Moraxellaceae</taxon>
        <taxon>Faucicola</taxon>
    </lineage>
</organism>
<evidence type="ECO:0000313" key="9">
    <source>
        <dbReference type="Proteomes" id="UP000092508"/>
    </source>
</evidence>
<dbReference type="InterPro" id="IPR005467">
    <property type="entry name" value="His_kinase_dom"/>
</dbReference>
<comment type="caution">
    <text evidence="8">The sequence shown here is derived from an EMBL/GenBank/DDBJ whole genome shotgun (WGS) entry which is preliminary data.</text>
</comment>
<dbReference type="GO" id="GO:0000155">
    <property type="term" value="F:phosphorelay sensor kinase activity"/>
    <property type="evidence" value="ECO:0007669"/>
    <property type="project" value="InterPro"/>
</dbReference>
<keyword evidence="3" id="KW-0808">Transferase</keyword>
<dbReference type="PROSITE" id="PS50109">
    <property type="entry name" value="HIS_KIN"/>
    <property type="match status" value="1"/>
</dbReference>
<dbReference type="AlphaFoldDB" id="A0A1B8Q921"/>
<dbReference type="InterPro" id="IPR050736">
    <property type="entry name" value="Sensor_HK_Regulatory"/>
</dbReference>
<dbReference type="InterPro" id="IPR036890">
    <property type="entry name" value="HATPase_C_sf"/>
</dbReference>
<dbReference type="STRING" id="34059.A9308_00970"/>
<dbReference type="EC" id="2.7.13.3" evidence="2"/>
<dbReference type="Proteomes" id="UP000092508">
    <property type="component" value="Unassembled WGS sequence"/>
</dbReference>
<accession>A0A1B8Q921</accession>
<evidence type="ECO:0000256" key="6">
    <source>
        <dbReference type="SAM" id="Phobius"/>
    </source>
</evidence>
<keyword evidence="6" id="KW-1133">Transmembrane helix</keyword>
<comment type="catalytic activity">
    <reaction evidence="1">
        <text>ATP + protein L-histidine = ADP + protein N-phospho-L-histidine.</text>
        <dbReference type="EC" id="2.7.13.3"/>
    </reaction>
</comment>
<evidence type="ECO:0000256" key="3">
    <source>
        <dbReference type="ARBA" id="ARBA00022679"/>
    </source>
</evidence>
<name>A0A1B8Q921_9GAMM</name>
<dbReference type="InterPro" id="IPR003594">
    <property type="entry name" value="HATPase_dom"/>
</dbReference>
<gene>
    <name evidence="8" type="ORF">A9308_00970</name>
</gene>
<dbReference type="SUPFAM" id="SSF55874">
    <property type="entry name" value="ATPase domain of HSP90 chaperone/DNA topoisomerase II/histidine kinase"/>
    <property type="match status" value="1"/>
</dbReference>
<keyword evidence="6" id="KW-0812">Transmembrane</keyword>
<dbReference type="SMART" id="SM00387">
    <property type="entry name" value="HATPase_c"/>
    <property type="match status" value="1"/>
</dbReference>
<feature type="domain" description="Histidine kinase" evidence="7">
    <location>
        <begin position="260"/>
        <end position="479"/>
    </location>
</feature>
<dbReference type="PRINTS" id="PR00344">
    <property type="entry name" value="BCTRLSENSOR"/>
</dbReference>
<evidence type="ECO:0000256" key="2">
    <source>
        <dbReference type="ARBA" id="ARBA00012438"/>
    </source>
</evidence>
<reference evidence="8 9" key="1">
    <citation type="submission" date="2016-06" db="EMBL/GenBank/DDBJ databases">
        <title>Draft genome of Moraxella atlantae CCUG 66109.</title>
        <authorList>
            <person name="Salva-Serra F."/>
            <person name="Engstrom-Jakobsson H."/>
            <person name="Thorell K."/>
            <person name="Gonzales-Siles L."/>
            <person name="Karlsson R."/>
            <person name="Boulund F."/>
            <person name="Engstrand L."/>
            <person name="Kristiansson E."/>
            <person name="Moore E."/>
        </authorList>
    </citation>
    <scope>NUCLEOTIDE SEQUENCE [LARGE SCALE GENOMIC DNA]</scope>
    <source>
        <strain evidence="8 9">CCUG 66109</strain>
    </source>
</reference>
<dbReference type="InterPro" id="IPR004358">
    <property type="entry name" value="Sig_transdc_His_kin-like_C"/>
</dbReference>
<dbReference type="Pfam" id="PF02518">
    <property type="entry name" value="HATPase_c"/>
    <property type="match status" value="1"/>
</dbReference>
<feature type="transmembrane region" description="Helical" evidence="6">
    <location>
        <begin position="153"/>
        <end position="172"/>
    </location>
</feature>
<keyword evidence="6" id="KW-0472">Membrane</keyword>
<evidence type="ECO:0000256" key="1">
    <source>
        <dbReference type="ARBA" id="ARBA00000085"/>
    </source>
</evidence>
<evidence type="ECO:0000256" key="4">
    <source>
        <dbReference type="ARBA" id="ARBA00022777"/>
    </source>
</evidence>